<feature type="repeat" description="WD" evidence="3">
    <location>
        <begin position="268"/>
        <end position="315"/>
    </location>
</feature>
<accession>A0A2S2P8V9</accession>
<dbReference type="SMART" id="SM00320">
    <property type="entry name" value="WD40"/>
    <property type="match status" value="4"/>
</dbReference>
<evidence type="ECO:0000256" key="1">
    <source>
        <dbReference type="ARBA" id="ARBA00022574"/>
    </source>
</evidence>
<proteinExistence type="predicted"/>
<evidence type="ECO:0000256" key="2">
    <source>
        <dbReference type="ARBA" id="ARBA00022737"/>
    </source>
</evidence>
<dbReference type="EMBL" id="GGMR01013268">
    <property type="protein sequence ID" value="MBY25887.1"/>
    <property type="molecule type" value="Transcribed_RNA"/>
</dbReference>
<dbReference type="PANTHER" id="PTHR19854">
    <property type="entry name" value="TRANSDUCIN BETA-LIKE 3"/>
    <property type="match status" value="1"/>
</dbReference>
<name>A0A2S2P8V9_SCHGA</name>
<keyword evidence="2" id="KW-0677">Repeat</keyword>
<evidence type="ECO:0000256" key="3">
    <source>
        <dbReference type="PROSITE-ProRule" id="PRU00221"/>
    </source>
</evidence>
<dbReference type="PROSITE" id="PS50082">
    <property type="entry name" value="WD_REPEATS_2"/>
    <property type="match status" value="1"/>
</dbReference>
<organism evidence="4">
    <name type="scientific">Schizaphis graminum</name>
    <name type="common">Green bug aphid</name>
    <dbReference type="NCBI Taxonomy" id="13262"/>
    <lineage>
        <taxon>Eukaryota</taxon>
        <taxon>Metazoa</taxon>
        <taxon>Ecdysozoa</taxon>
        <taxon>Arthropoda</taxon>
        <taxon>Hexapoda</taxon>
        <taxon>Insecta</taxon>
        <taxon>Pterygota</taxon>
        <taxon>Neoptera</taxon>
        <taxon>Paraneoptera</taxon>
        <taxon>Hemiptera</taxon>
        <taxon>Sternorrhyncha</taxon>
        <taxon>Aphidomorpha</taxon>
        <taxon>Aphidoidea</taxon>
        <taxon>Aphididae</taxon>
        <taxon>Aphidini</taxon>
        <taxon>Schizaphis</taxon>
    </lineage>
</organism>
<dbReference type="Gene3D" id="2.130.10.10">
    <property type="entry name" value="YVTN repeat-like/Quinoprotein amine dehydrogenase"/>
    <property type="match status" value="2"/>
</dbReference>
<keyword evidence="1 3" id="KW-0853">WD repeat</keyword>
<protein>
    <submittedName>
        <fullName evidence="4">Guanine nucleotide-binding protein subunit beta-like protein 1</fullName>
    </submittedName>
</protein>
<dbReference type="SUPFAM" id="SSF50978">
    <property type="entry name" value="WD40 repeat-like"/>
    <property type="match status" value="1"/>
</dbReference>
<dbReference type="InterPro" id="IPR001680">
    <property type="entry name" value="WD40_rpt"/>
</dbReference>
<dbReference type="InterPro" id="IPR015943">
    <property type="entry name" value="WD40/YVTN_repeat-like_dom_sf"/>
</dbReference>
<evidence type="ECO:0000313" key="4">
    <source>
        <dbReference type="EMBL" id="MBY25887.1"/>
    </source>
</evidence>
<sequence length="315" mass="35417">MSKNLPSPIFTLKCEKFTPYCLKFYLDGEILYVGTLNGEILVWNLESNRLKNEIKAGTACIMTLELLTKQNQLVSQNKVGEIKCWQIDGIELKLHHTLSTQIIGFCKLALYKTNMLLCKGEKSTMNCYSTDSYDKITEFNPHQDDSLGDLMAVKPIGDYIFCGYEANIVVVWQEDHIVNQCSFPELECLMALDVDHNVTKGICAGSSNVINTFDITEGNLSLNKSIKITNPGVNVLQLRPDDKIVAAACWDLTVRLFSWKTMKLLAVLDSHSSGVLSIAYSELSVTFWKAKYLLAVANKDNKITLWDVYNGKDKD</sequence>
<dbReference type="Pfam" id="PF00400">
    <property type="entry name" value="WD40"/>
    <property type="match status" value="2"/>
</dbReference>
<dbReference type="PROSITE" id="PS50294">
    <property type="entry name" value="WD_REPEATS_REGION"/>
    <property type="match status" value="1"/>
</dbReference>
<reference evidence="4" key="1">
    <citation type="submission" date="2018-04" db="EMBL/GenBank/DDBJ databases">
        <title>Transcriptome of Schizaphis graminum biotype I.</title>
        <authorList>
            <person name="Scully E.D."/>
            <person name="Geib S.M."/>
            <person name="Palmer N.A."/>
            <person name="Koch K."/>
            <person name="Bradshaw J."/>
            <person name="Heng-Moss T."/>
            <person name="Sarath G."/>
        </authorList>
    </citation>
    <scope>NUCLEOTIDE SEQUENCE</scope>
</reference>
<gene>
    <name evidence="4" type="primary">Gnb1l</name>
    <name evidence="4" type="ORF">g.114569</name>
</gene>
<dbReference type="InterPro" id="IPR036322">
    <property type="entry name" value="WD40_repeat_dom_sf"/>
</dbReference>
<dbReference type="PANTHER" id="PTHR19854:SF1">
    <property type="entry name" value="GUANINE NUCLEOTIDE-BINDING PROTEIN SUBUNIT BETA-LIKE PROTEIN 1"/>
    <property type="match status" value="1"/>
</dbReference>
<dbReference type="AlphaFoldDB" id="A0A2S2P8V9"/>